<dbReference type="OrthoDB" id="9807946at2"/>
<keyword evidence="2" id="KW-1185">Reference proteome</keyword>
<dbReference type="Proteomes" id="UP000000814">
    <property type="component" value="Chromosome"/>
</dbReference>
<dbReference type="HOGENOM" id="CLU_2141474_0_0_9"/>
<dbReference type="PATRIC" id="fig|272562.8.peg.1700"/>
<reference evidence="1 2" key="1">
    <citation type="journal article" date="2001" name="J. Bacteriol.">
        <title>Genome sequence and comparative analysis of the solvent-producing bacterium Clostridium acetobutylicum.</title>
        <authorList>
            <person name="Nolling J."/>
            <person name="Breton G."/>
            <person name="Omelchenko M.V."/>
            <person name="Makarova K.S."/>
            <person name="Zeng Q."/>
            <person name="Gibson R."/>
            <person name="Lee H.M."/>
            <person name="Dubois J."/>
            <person name="Qiu D."/>
            <person name="Hitti J."/>
            <person name="Wolf Y.I."/>
            <person name="Tatusov R.L."/>
            <person name="Sabathe F."/>
            <person name="Doucette-Stamm L."/>
            <person name="Soucaille P."/>
            <person name="Daly M.J."/>
            <person name="Bennett G.N."/>
            <person name="Koonin E.V."/>
            <person name="Smith D.R."/>
        </authorList>
    </citation>
    <scope>NUCLEOTIDE SEQUENCE [LARGE SCALE GENOMIC DNA]</scope>
    <source>
        <strain evidence="2">ATCC 824 / DSM 792 / JCM 1419 / LMG 5710 / VKM B-1787</strain>
    </source>
</reference>
<evidence type="ECO:0000313" key="2">
    <source>
        <dbReference type="Proteomes" id="UP000000814"/>
    </source>
</evidence>
<dbReference type="PANTHER" id="PTHR43717:SF1">
    <property type="entry name" value="ANAEROBIC NITRIC OXIDE REDUCTASE FLAVORUBREDOXIN"/>
    <property type="match status" value="1"/>
</dbReference>
<organism evidence="1 2">
    <name type="scientific">Clostridium acetobutylicum (strain ATCC 824 / DSM 792 / JCM 1419 / IAM 19013 / LMG 5710 / NBRC 13948 / NRRL B-527 / VKM B-1787 / 2291 / W)</name>
    <dbReference type="NCBI Taxonomy" id="272562"/>
    <lineage>
        <taxon>Bacteria</taxon>
        <taxon>Bacillati</taxon>
        <taxon>Bacillota</taxon>
        <taxon>Clostridia</taxon>
        <taxon>Eubacteriales</taxon>
        <taxon>Clostridiaceae</taxon>
        <taxon>Clostridium</taxon>
    </lineage>
</organism>
<dbReference type="eggNOG" id="COG0426">
    <property type="taxonomic scope" value="Bacteria"/>
</dbReference>
<dbReference type="AlphaFoldDB" id="Q97IY8"/>
<dbReference type="PIR" id="G97084">
    <property type="entry name" value="G97084"/>
</dbReference>
<dbReference type="KEGG" id="cac:CA_C1498"/>
<dbReference type="PANTHER" id="PTHR43717">
    <property type="entry name" value="ANAEROBIC NITRIC OXIDE REDUCTASE FLAVORUBREDOXIN"/>
    <property type="match status" value="1"/>
</dbReference>
<gene>
    <name evidence="1" type="ordered locus">CA_C1498</name>
</gene>
<sequence>MKLIIIVANHSEIDHSGILFSTAAILEMIRGLEFKDKKAAAFGRYGWGGESVKIITEWLKKACFEIIDDEIRELRKPDKKGRFKLIVKIKKCLNLVNLNISVDRRRGVKSTAFY</sequence>
<dbReference type="STRING" id="272562.CA_C1498"/>
<proteinExistence type="predicted"/>
<accession>Q97IY8</accession>
<protein>
    <submittedName>
        <fullName evidence="1">Predicted flavoprotein</fullName>
    </submittedName>
</protein>
<dbReference type="EMBL" id="AE001437">
    <property type="protein sequence ID" value="AAK79466.1"/>
    <property type="molecule type" value="Genomic_DNA"/>
</dbReference>
<dbReference type="InterPro" id="IPR029039">
    <property type="entry name" value="Flavoprotein-like_sf"/>
</dbReference>
<evidence type="ECO:0000313" key="1">
    <source>
        <dbReference type="EMBL" id="AAK79466.1"/>
    </source>
</evidence>
<name>Q97IY8_CLOAB</name>
<dbReference type="Gene3D" id="3.40.50.360">
    <property type="match status" value="1"/>
</dbReference>
<dbReference type="SUPFAM" id="SSF52218">
    <property type="entry name" value="Flavoproteins"/>
    <property type="match status" value="1"/>
</dbReference>